<evidence type="ECO:0008006" key="3">
    <source>
        <dbReference type="Google" id="ProtNLM"/>
    </source>
</evidence>
<dbReference type="Pfam" id="PF19570">
    <property type="entry name" value="DUF6088"/>
    <property type="match status" value="1"/>
</dbReference>
<accession>R9H6H8</accession>
<dbReference type="PATRIC" id="fig|1150600.3.peg.31"/>
<keyword evidence="2" id="KW-1185">Reference proteome</keyword>
<organism evidence="1 2">
    <name type="scientific">Arcticibacter svalbardensis MN12-7</name>
    <dbReference type="NCBI Taxonomy" id="1150600"/>
    <lineage>
        <taxon>Bacteria</taxon>
        <taxon>Pseudomonadati</taxon>
        <taxon>Bacteroidota</taxon>
        <taxon>Sphingobacteriia</taxon>
        <taxon>Sphingobacteriales</taxon>
        <taxon>Sphingobacteriaceae</taxon>
        <taxon>Arcticibacter</taxon>
    </lineage>
</organism>
<evidence type="ECO:0000313" key="1">
    <source>
        <dbReference type="EMBL" id="EOR96769.1"/>
    </source>
</evidence>
<dbReference type="AlphaFoldDB" id="R9H6H8"/>
<dbReference type="Proteomes" id="UP000014174">
    <property type="component" value="Unassembled WGS sequence"/>
</dbReference>
<evidence type="ECO:0000313" key="2">
    <source>
        <dbReference type="Proteomes" id="UP000014174"/>
    </source>
</evidence>
<gene>
    <name evidence="1" type="ORF">ADIARSV_0032</name>
</gene>
<reference evidence="1 2" key="1">
    <citation type="journal article" date="2013" name="Genome Announc.">
        <title>Draft Genome Sequence of Arcticibacter svalbardensis Strain MN12-7T, a Member of the Family Sphingobacteriaceae Isolated from an Arctic Soil Sample.</title>
        <authorList>
            <person name="Shivaji S."/>
            <person name="Ara S."/>
            <person name="Prasad S."/>
            <person name="Manasa B.P."/>
            <person name="Begum Z."/>
            <person name="Singh A."/>
            <person name="Kumar Pinnaka A."/>
        </authorList>
    </citation>
    <scope>NUCLEOTIDE SEQUENCE [LARGE SCALE GENOMIC DNA]</scope>
    <source>
        <strain evidence="1 2">MN12-7</strain>
    </source>
</reference>
<dbReference type="InterPro" id="IPR045738">
    <property type="entry name" value="DUF6088"/>
</dbReference>
<protein>
    <recommendedName>
        <fullName evidence="3">Transcriptional regulator, AbiEi antitoxin, Type IV TA system</fullName>
    </recommendedName>
</protein>
<sequence>MSSRVFCTFFVRKFPIIQDLFPFLYFQIGGVIVMKDLSRLEKYIRRGEVYRREDLSHFSGAVDRELARLVQDQVMVKLRNGLYHYPRLSVFGKVPPDEKKLVSKFLKDDNFLLTSPNLYNSLGVGTTQLYNKSIVYNHKRRGAIRLGNRIFHFVDKSAFPKKLTIEFLLVDLLNNISNIAEDSSLVLNRVKERVSSMDKVKLKKSVQAYGNPRTKSFMMAIL</sequence>
<proteinExistence type="predicted"/>
<dbReference type="STRING" id="1150600.ADIARSV_0032"/>
<comment type="caution">
    <text evidence="1">The sequence shown here is derived from an EMBL/GenBank/DDBJ whole genome shotgun (WGS) entry which is preliminary data.</text>
</comment>
<dbReference type="EMBL" id="AQPN01000001">
    <property type="protein sequence ID" value="EOR96769.1"/>
    <property type="molecule type" value="Genomic_DNA"/>
</dbReference>
<name>R9H6H8_9SPHI</name>
<dbReference type="eggNOG" id="ENOG502ZAEA">
    <property type="taxonomic scope" value="Bacteria"/>
</dbReference>